<evidence type="ECO:0000259" key="7">
    <source>
        <dbReference type="PROSITE" id="PS51085"/>
    </source>
</evidence>
<feature type="domain" description="FAD-binding FR-type" evidence="8">
    <location>
        <begin position="12"/>
        <end position="113"/>
    </location>
</feature>
<reference evidence="9 10" key="1">
    <citation type="submission" date="2018-07" db="EMBL/GenBank/DDBJ databases">
        <title>Genome sequence of Nitratireductor thuwali#1536.</title>
        <authorList>
            <person name="Michoud G."/>
            <person name="Merlino G."/>
            <person name="Sefrji F.O."/>
            <person name="Daffonchio D."/>
        </authorList>
    </citation>
    <scope>NUCLEOTIDE SEQUENCE [LARGE SCALE GENOMIC DNA]</scope>
    <source>
        <strain evidence="9 10">Nit1536</strain>
        <plasmid evidence="9 10">p1536_2</plasmid>
    </source>
</reference>
<keyword evidence="6" id="KW-0411">Iron-sulfur</keyword>
<keyword evidence="2" id="KW-0001">2Fe-2S</keyword>
<dbReference type="PRINTS" id="PR00409">
    <property type="entry name" value="PHDIOXRDTASE"/>
</dbReference>
<evidence type="ECO:0000313" key="10">
    <source>
        <dbReference type="Proteomes" id="UP001342418"/>
    </source>
</evidence>
<dbReference type="PROSITE" id="PS51384">
    <property type="entry name" value="FAD_FR"/>
    <property type="match status" value="1"/>
</dbReference>
<keyword evidence="9" id="KW-0223">Dioxygenase</keyword>
<evidence type="ECO:0000256" key="1">
    <source>
        <dbReference type="ARBA" id="ARBA00022630"/>
    </source>
</evidence>
<dbReference type="Gene3D" id="3.40.50.80">
    <property type="entry name" value="Nucleotide-binding domain of ferredoxin-NADP reductase (FNR) module"/>
    <property type="match status" value="1"/>
</dbReference>
<dbReference type="PANTHER" id="PTHR47354:SF1">
    <property type="entry name" value="CARNITINE MONOOXYGENASE REDUCTASE SUBUNIT"/>
    <property type="match status" value="1"/>
</dbReference>
<keyword evidence="9" id="KW-0614">Plasmid</keyword>
<keyword evidence="4 9" id="KW-0560">Oxidoreductase</keyword>
<dbReference type="EMBL" id="CP030943">
    <property type="protein sequence ID" value="UUP20002.1"/>
    <property type="molecule type" value="Genomic_DNA"/>
</dbReference>
<evidence type="ECO:0000256" key="3">
    <source>
        <dbReference type="ARBA" id="ARBA00022723"/>
    </source>
</evidence>
<evidence type="ECO:0000259" key="8">
    <source>
        <dbReference type="PROSITE" id="PS51384"/>
    </source>
</evidence>
<evidence type="ECO:0000256" key="2">
    <source>
        <dbReference type="ARBA" id="ARBA00022714"/>
    </source>
</evidence>
<accession>A0ABY5MQD3</accession>
<dbReference type="Gene3D" id="3.10.20.30">
    <property type="match status" value="1"/>
</dbReference>
<dbReference type="InterPro" id="IPR017938">
    <property type="entry name" value="Riboflavin_synthase-like_b-brl"/>
</dbReference>
<dbReference type="InterPro" id="IPR036010">
    <property type="entry name" value="2Fe-2S_ferredoxin-like_sf"/>
</dbReference>
<dbReference type="Pfam" id="PF00111">
    <property type="entry name" value="Fer2"/>
    <property type="match status" value="1"/>
</dbReference>
<evidence type="ECO:0000313" key="9">
    <source>
        <dbReference type="EMBL" id="UUP20002.1"/>
    </source>
</evidence>
<dbReference type="PROSITE" id="PS51085">
    <property type="entry name" value="2FE2S_FER_2"/>
    <property type="match status" value="1"/>
</dbReference>
<keyword evidence="3" id="KW-0479">Metal-binding</keyword>
<keyword evidence="1" id="KW-0285">Flavoprotein</keyword>
<dbReference type="CDD" id="cd00207">
    <property type="entry name" value="fer2"/>
    <property type="match status" value="1"/>
</dbReference>
<dbReference type="InterPro" id="IPR039261">
    <property type="entry name" value="FNR_nucleotide-bd"/>
</dbReference>
<geneLocation type="plasmid" evidence="9 10">
    <name>p1536_2</name>
</geneLocation>
<dbReference type="Gene3D" id="2.40.30.10">
    <property type="entry name" value="Translation factors"/>
    <property type="match status" value="1"/>
</dbReference>
<dbReference type="SUPFAM" id="SSF63380">
    <property type="entry name" value="Riboflavin synthase domain-like"/>
    <property type="match status" value="1"/>
</dbReference>
<dbReference type="InterPro" id="IPR050415">
    <property type="entry name" value="MRET"/>
</dbReference>
<dbReference type="SUPFAM" id="SSF52343">
    <property type="entry name" value="Ferredoxin reductase-like, C-terminal NADP-linked domain"/>
    <property type="match status" value="1"/>
</dbReference>
<keyword evidence="10" id="KW-1185">Reference proteome</keyword>
<dbReference type="CDD" id="cd06185">
    <property type="entry name" value="PDR_like"/>
    <property type="match status" value="1"/>
</dbReference>
<evidence type="ECO:0000256" key="4">
    <source>
        <dbReference type="ARBA" id="ARBA00023002"/>
    </source>
</evidence>
<dbReference type="SUPFAM" id="SSF54292">
    <property type="entry name" value="2Fe-2S ferredoxin-like"/>
    <property type="match status" value="1"/>
</dbReference>
<dbReference type="InterPro" id="IPR006058">
    <property type="entry name" value="2Fe2S_fd_BS"/>
</dbReference>
<dbReference type="GO" id="GO:0051213">
    <property type="term" value="F:dioxygenase activity"/>
    <property type="evidence" value="ECO:0007669"/>
    <property type="project" value="UniProtKB-KW"/>
</dbReference>
<proteinExistence type="predicted"/>
<protein>
    <submittedName>
        <fullName evidence="9">Phenoxybenzoate dioxygenase subunit beta</fullName>
        <ecNumber evidence="9">1.-.-.-</ecNumber>
    </submittedName>
</protein>
<dbReference type="InterPro" id="IPR012675">
    <property type="entry name" value="Beta-grasp_dom_sf"/>
</dbReference>
<organism evidence="9 10">
    <name type="scientific">Nitratireductor thuwali</name>
    <dbReference type="NCBI Taxonomy" id="2267699"/>
    <lineage>
        <taxon>Bacteria</taxon>
        <taxon>Pseudomonadati</taxon>
        <taxon>Pseudomonadota</taxon>
        <taxon>Alphaproteobacteria</taxon>
        <taxon>Hyphomicrobiales</taxon>
        <taxon>Phyllobacteriaceae</taxon>
        <taxon>Nitratireductor</taxon>
    </lineage>
</organism>
<gene>
    <name evidence="9" type="primary">pobB</name>
    <name evidence="9" type="ORF">NTH_04517</name>
</gene>
<keyword evidence="5" id="KW-0408">Iron</keyword>
<evidence type="ECO:0000256" key="5">
    <source>
        <dbReference type="ARBA" id="ARBA00023004"/>
    </source>
</evidence>
<dbReference type="RefSeq" id="WP_338532394.1">
    <property type="nucleotide sequence ID" value="NZ_CP030943.1"/>
</dbReference>
<dbReference type="PROSITE" id="PS00197">
    <property type="entry name" value="2FE2S_FER_1"/>
    <property type="match status" value="1"/>
</dbReference>
<feature type="domain" description="2Fe-2S ferredoxin-type" evidence="7">
    <location>
        <begin position="238"/>
        <end position="323"/>
    </location>
</feature>
<sequence length="323" mass="35440">MTQERTRSANMGTLRNARVVVVEELATDIRSLELAPLDDDGWPAAEAGAHIDLVLPNGLVRQYSIINPGEPDRYTIAVLRESRGRGGSAYIFDELSEGDELRIGGPRNNFPLIDRGRPVCLIAGGIGVTPLLAMARVLARSNSPWRLYCCIRDRRQLAFGDLLEQFGPHVDIHVDSEEGGPPDLEDVIRSERESDFYCCGPAPMLDAFRKATASLPADRVRLESFDPVAESGANDESFEIELARTGTTLVVPPDKSIMTVLEEAGVAILYSCRNGQCGTCETAVLEGVPDHRDSLLTEEERKEGKTMMVCCSRAKTPKLRLDL</sequence>
<dbReference type="InterPro" id="IPR001041">
    <property type="entry name" value="2Fe-2S_ferredoxin-type"/>
</dbReference>
<dbReference type="PANTHER" id="PTHR47354">
    <property type="entry name" value="NADH OXIDOREDUCTASE HCR"/>
    <property type="match status" value="1"/>
</dbReference>
<evidence type="ECO:0000256" key="6">
    <source>
        <dbReference type="ARBA" id="ARBA00023014"/>
    </source>
</evidence>
<name>A0ABY5MQD3_9HYPH</name>
<dbReference type="InterPro" id="IPR017927">
    <property type="entry name" value="FAD-bd_FR_type"/>
</dbReference>
<dbReference type="EC" id="1.-.-.-" evidence="9"/>
<dbReference type="Proteomes" id="UP001342418">
    <property type="component" value="Plasmid p1536_2"/>
</dbReference>